<dbReference type="PANTHER" id="PTHR45527">
    <property type="entry name" value="NONRIBOSOMAL PEPTIDE SYNTHETASE"/>
    <property type="match status" value="1"/>
</dbReference>
<dbReference type="Proteomes" id="UP000663832">
    <property type="component" value="Unassembled WGS sequence"/>
</dbReference>
<dbReference type="InterPro" id="IPR036736">
    <property type="entry name" value="ACP-like_sf"/>
</dbReference>
<dbReference type="PROSITE" id="PS00455">
    <property type="entry name" value="AMP_BINDING"/>
    <property type="match status" value="1"/>
</dbReference>
<dbReference type="SUPFAM" id="SSF56801">
    <property type="entry name" value="Acetyl-CoA synthetase-like"/>
    <property type="match status" value="1"/>
</dbReference>
<dbReference type="GO" id="GO:0044550">
    <property type="term" value="P:secondary metabolite biosynthetic process"/>
    <property type="evidence" value="ECO:0007669"/>
    <property type="project" value="TreeGrafter"/>
</dbReference>
<reference evidence="4" key="1">
    <citation type="submission" date="2021-02" db="EMBL/GenBank/DDBJ databases">
        <authorList>
            <person name="Nowell W R."/>
        </authorList>
    </citation>
    <scope>NUCLEOTIDE SEQUENCE</scope>
</reference>
<dbReference type="PROSITE" id="PS50075">
    <property type="entry name" value="CARRIER"/>
    <property type="match status" value="1"/>
</dbReference>
<protein>
    <recommendedName>
        <fullName evidence="3">Carrier domain-containing protein</fullName>
    </recommendedName>
</protein>
<dbReference type="Gene3D" id="3.30.559.10">
    <property type="entry name" value="Chloramphenicol acetyltransferase-like domain"/>
    <property type="match status" value="1"/>
</dbReference>
<evidence type="ECO:0000313" key="7">
    <source>
        <dbReference type="Proteomes" id="UP000663877"/>
    </source>
</evidence>
<dbReference type="EMBL" id="CAJNOM010005929">
    <property type="protein sequence ID" value="CAF1667005.1"/>
    <property type="molecule type" value="Genomic_DNA"/>
</dbReference>
<dbReference type="GO" id="GO:0005737">
    <property type="term" value="C:cytoplasm"/>
    <property type="evidence" value="ECO:0007669"/>
    <property type="project" value="TreeGrafter"/>
</dbReference>
<feature type="domain" description="Carrier" evidence="3">
    <location>
        <begin position="388"/>
        <end position="466"/>
    </location>
</feature>
<dbReference type="InterPro" id="IPR042099">
    <property type="entry name" value="ANL_N_sf"/>
</dbReference>
<dbReference type="InterPro" id="IPR023213">
    <property type="entry name" value="CAT-like_dom_sf"/>
</dbReference>
<evidence type="ECO:0000313" key="5">
    <source>
        <dbReference type="EMBL" id="CAF1667005.1"/>
    </source>
</evidence>
<gene>
    <name evidence="4" type="ORF">BJG266_LOCUS47387</name>
    <name evidence="5" type="ORF">QVE165_LOCUS64427</name>
</gene>
<dbReference type="Pfam" id="PF00550">
    <property type="entry name" value="PP-binding"/>
    <property type="match status" value="1"/>
</dbReference>
<evidence type="ECO:0000256" key="2">
    <source>
        <dbReference type="ARBA" id="ARBA00022553"/>
    </source>
</evidence>
<proteinExistence type="predicted"/>
<comment type="caution">
    <text evidence="4">The sequence shown here is derived from an EMBL/GenBank/DDBJ whole genome shotgun (WGS) entry which is preliminary data.</text>
</comment>
<dbReference type="Pfam" id="PF00668">
    <property type="entry name" value="Condensation"/>
    <property type="match status" value="1"/>
</dbReference>
<dbReference type="InterPro" id="IPR001242">
    <property type="entry name" value="Condensation_dom"/>
</dbReference>
<keyword evidence="2" id="KW-0597">Phosphoprotein</keyword>
<dbReference type="Gene3D" id="1.10.1200.10">
    <property type="entry name" value="ACP-like"/>
    <property type="match status" value="1"/>
</dbReference>
<dbReference type="GO" id="GO:0003824">
    <property type="term" value="F:catalytic activity"/>
    <property type="evidence" value="ECO:0007669"/>
    <property type="project" value="InterPro"/>
</dbReference>
<dbReference type="OrthoDB" id="416786at2759"/>
<dbReference type="Pfam" id="PF13193">
    <property type="entry name" value="AMP-binding_C"/>
    <property type="match status" value="1"/>
</dbReference>
<dbReference type="InterPro" id="IPR000873">
    <property type="entry name" value="AMP-dep_synth/lig_dom"/>
</dbReference>
<feature type="non-terminal residue" evidence="4">
    <location>
        <position position="1"/>
    </location>
</feature>
<dbReference type="SUPFAM" id="SSF52777">
    <property type="entry name" value="CoA-dependent acyltransferases"/>
    <property type="match status" value="2"/>
</dbReference>
<name>A0A815Y5F9_9BILA</name>
<evidence type="ECO:0000256" key="1">
    <source>
        <dbReference type="ARBA" id="ARBA00022450"/>
    </source>
</evidence>
<dbReference type="InterPro" id="IPR009081">
    <property type="entry name" value="PP-bd_ACP"/>
</dbReference>
<keyword evidence="6" id="KW-1185">Reference proteome</keyword>
<dbReference type="AlphaFoldDB" id="A0A815Y5F9"/>
<accession>A0A815Y5F9</accession>
<evidence type="ECO:0000259" key="3">
    <source>
        <dbReference type="PROSITE" id="PS50075"/>
    </source>
</evidence>
<evidence type="ECO:0000313" key="6">
    <source>
        <dbReference type="Proteomes" id="UP000663832"/>
    </source>
</evidence>
<sequence>MLVNNSLFQHINIDQLSSVDVTIDSIAYIIFTSGSTGMPKGVRVRHRNFIQNIYSLMSIDSFTNNDTVIQMARCSFDNHIQEIIGSLITGAAIIMLRPRGTVELNYLAEIMKNKQVTYMHSVPSLLGNFFTFLKQNHYLHFIKYIRSLCTIGESCSMKLVNLILTDPTQHFNFWNWYGLTETTVACTFYPVNIKFNADSIPIGRPLPNYRYLLFDNFLQFAIINQEGELFIGGVGVFAGYLGRDDLTNRGLIEVDGEIFYRTGDLIRMGYNGLLYCVGRKDFQIKLHGQRIELGEIERCLLNISSTSACVVMKWKDDYLVAYVQSSSHINVEELRQHCESHLPPHMIPSFFIILDKLPLNPNGKIDRKLLPSPHFSSIQLTNNIDLIIPSNEIEVILHCIWCDILKQKQISIDTDIFSIGGHSLIIMKLFHQYKVEFHLETNSLSITDLFQHPTIVDHAKIIHQIGRNKKNIHDCQWLSLYLTEAPVSYAQERIFLDEQIRFSATDNTDNMYVISLMYRISSINDHISISRLQRAFQSIIKKHQILRTALYIDDINSNIIQHCLDAEIVLNDKMKFNGLTIVNIYDDDNRHMNEMVKKILNQADLFDLSRGRVIRCHILRHYHQPPDVISYENDDLLSENDHILLNIHHALFDGASRSIFLHDISFAYQSDDSLSADDNSLNYIDYSVYEHIIDMSLSREFWHSQLEGYNIECSISLPFDRQRSSTNQQRSGLASIAEITFDNELCTSFLNYASSHHLTLFQLGLSIFYVFLFKLTHGENDLCIGSINANRYRSEL</sequence>
<dbReference type="Gene3D" id="3.30.559.30">
    <property type="entry name" value="Nonribosomal peptide synthetase, condensation domain"/>
    <property type="match status" value="1"/>
</dbReference>
<dbReference type="PANTHER" id="PTHR45527:SF1">
    <property type="entry name" value="FATTY ACID SYNTHASE"/>
    <property type="match status" value="1"/>
</dbReference>
<dbReference type="Pfam" id="PF00501">
    <property type="entry name" value="AMP-binding"/>
    <property type="match status" value="1"/>
</dbReference>
<dbReference type="InterPro" id="IPR025110">
    <property type="entry name" value="AMP-bd_C"/>
</dbReference>
<dbReference type="Proteomes" id="UP000663877">
    <property type="component" value="Unassembled WGS sequence"/>
</dbReference>
<keyword evidence="1" id="KW-0596">Phosphopantetheine</keyword>
<dbReference type="InterPro" id="IPR045851">
    <property type="entry name" value="AMP-bd_C_sf"/>
</dbReference>
<dbReference type="Gene3D" id="3.30.300.30">
    <property type="match status" value="1"/>
</dbReference>
<dbReference type="InterPro" id="IPR020845">
    <property type="entry name" value="AMP-binding_CS"/>
</dbReference>
<dbReference type="Gene3D" id="3.40.50.12780">
    <property type="entry name" value="N-terminal domain of ligase-like"/>
    <property type="match status" value="1"/>
</dbReference>
<evidence type="ECO:0000313" key="4">
    <source>
        <dbReference type="EMBL" id="CAF1566628.1"/>
    </source>
</evidence>
<dbReference type="SUPFAM" id="SSF47336">
    <property type="entry name" value="ACP-like"/>
    <property type="match status" value="1"/>
</dbReference>
<organism evidence="4 7">
    <name type="scientific">Adineta steineri</name>
    <dbReference type="NCBI Taxonomy" id="433720"/>
    <lineage>
        <taxon>Eukaryota</taxon>
        <taxon>Metazoa</taxon>
        <taxon>Spiralia</taxon>
        <taxon>Gnathifera</taxon>
        <taxon>Rotifera</taxon>
        <taxon>Eurotatoria</taxon>
        <taxon>Bdelloidea</taxon>
        <taxon>Adinetida</taxon>
        <taxon>Adinetidae</taxon>
        <taxon>Adineta</taxon>
    </lineage>
</organism>
<dbReference type="GO" id="GO:0031177">
    <property type="term" value="F:phosphopantetheine binding"/>
    <property type="evidence" value="ECO:0007669"/>
    <property type="project" value="TreeGrafter"/>
</dbReference>
<dbReference type="GO" id="GO:0043041">
    <property type="term" value="P:amino acid activation for nonribosomal peptide biosynthetic process"/>
    <property type="evidence" value="ECO:0007669"/>
    <property type="project" value="TreeGrafter"/>
</dbReference>
<dbReference type="EMBL" id="CAJNOI010005522">
    <property type="protein sequence ID" value="CAF1566628.1"/>
    <property type="molecule type" value="Genomic_DNA"/>
</dbReference>